<dbReference type="InterPro" id="IPR044925">
    <property type="entry name" value="His-Me_finger_sf"/>
</dbReference>
<dbReference type="InterPro" id="IPR044929">
    <property type="entry name" value="DNA/RNA_non-sp_Endonuclease_sf"/>
</dbReference>
<evidence type="ECO:0000313" key="4">
    <source>
        <dbReference type="Proteomes" id="UP001208690"/>
    </source>
</evidence>
<gene>
    <name evidence="3" type="ORF">MUB52_18070</name>
</gene>
<accession>A0ABT3BJR3</accession>
<dbReference type="InterPro" id="IPR001604">
    <property type="entry name" value="Endo_G_ENPP1-like_dom"/>
</dbReference>
<keyword evidence="3" id="KW-0255">Endonuclease</keyword>
<reference evidence="3 4" key="1">
    <citation type="submission" date="2022-04" db="EMBL/GenBank/DDBJ databases">
        <title>Roseobacter sp. WL0113 is a bacterium isolated from neritic sediment.</title>
        <authorList>
            <person name="Wang L."/>
            <person name="He W."/>
            <person name="Zhang D.-F."/>
        </authorList>
    </citation>
    <scope>NUCLEOTIDE SEQUENCE [LARGE SCALE GENOMIC DNA]</scope>
    <source>
        <strain evidence="3 4">WL0113</strain>
    </source>
</reference>
<dbReference type="InterPro" id="IPR020821">
    <property type="entry name" value="ENPP1-3/EXOG-like_nuc-like"/>
</dbReference>
<evidence type="ECO:0000313" key="3">
    <source>
        <dbReference type="EMBL" id="MCV3273344.1"/>
    </source>
</evidence>
<organism evidence="3 4">
    <name type="scientific">Roseobacter sinensis</name>
    <dbReference type="NCBI Taxonomy" id="2931391"/>
    <lineage>
        <taxon>Bacteria</taxon>
        <taxon>Pseudomonadati</taxon>
        <taxon>Pseudomonadota</taxon>
        <taxon>Alphaproteobacteria</taxon>
        <taxon>Rhodobacterales</taxon>
        <taxon>Roseobacteraceae</taxon>
        <taxon>Roseobacter</taxon>
    </lineage>
</organism>
<comment type="caution">
    <text evidence="3">The sequence shown here is derived from an EMBL/GenBank/DDBJ whole genome shotgun (WGS) entry which is preliminary data.</text>
</comment>
<name>A0ABT3BJR3_9RHOB</name>
<keyword evidence="4" id="KW-1185">Reference proteome</keyword>
<feature type="domain" description="DNA/RNA non-specific endonuclease/pyrophosphatase/phosphodiesterase" evidence="2">
    <location>
        <begin position="378"/>
        <end position="587"/>
    </location>
</feature>
<dbReference type="InterPro" id="IPR009003">
    <property type="entry name" value="Peptidase_S1_PA"/>
</dbReference>
<dbReference type="CDD" id="cd00091">
    <property type="entry name" value="NUC"/>
    <property type="match status" value="1"/>
</dbReference>
<proteinExistence type="predicted"/>
<dbReference type="PANTHER" id="PTHR13966">
    <property type="entry name" value="ENDONUCLEASE RELATED"/>
    <property type="match status" value="1"/>
</dbReference>
<feature type="domain" description="ENPP1-3/EXOG-like endonuclease/phosphodiesterase" evidence="1">
    <location>
        <begin position="379"/>
        <end position="587"/>
    </location>
</feature>
<dbReference type="SUPFAM" id="SSF50494">
    <property type="entry name" value="Trypsin-like serine proteases"/>
    <property type="match status" value="1"/>
</dbReference>
<dbReference type="EMBL" id="JALIEB010000014">
    <property type="protein sequence ID" value="MCV3273344.1"/>
    <property type="molecule type" value="Genomic_DNA"/>
</dbReference>
<dbReference type="PANTHER" id="PTHR13966:SF5">
    <property type="entry name" value="ENDONUCLEASE G, MITOCHONDRIAL"/>
    <property type="match status" value="1"/>
</dbReference>
<evidence type="ECO:0000259" key="2">
    <source>
        <dbReference type="SMART" id="SM00892"/>
    </source>
</evidence>
<evidence type="ECO:0000259" key="1">
    <source>
        <dbReference type="SMART" id="SM00477"/>
    </source>
</evidence>
<dbReference type="SMART" id="SM00477">
    <property type="entry name" value="NUC"/>
    <property type="match status" value="1"/>
</dbReference>
<dbReference type="RefSeq" id="WP_263845569.1">
    <property type="nucleotide sequence ID" value="NZ_JALIEB010000014.1"/>
</dbReference>
<dbReference type="InterPro" id="IPR040255">
    <property type="entry name" value="Non-specific_endonuclease"/>
</dbReference>
<dbReference type="Gene3D" id="3.40.570.10">
    <property type="entry name" value="Extracellular Endonuclease, subunit A"/>
    <property type="match status" value="1"/>
</dbReference>
<protein>
    <submittedName>
        <fullName evidence="3">DNA/RNA non-specific endonuclease</fullName>
    </submittedName>
</protein>
<dbReference type="GO" id="GO:0004519">
    <property type="term" value="F:endonuclease activity"/>
    <property type="evidence" value="ECO:0007669"/>
    <property type="project" value="UniProtKB-KW"/>
</dbReference>
<sequence>MSETQKLMSDLRRFVRSEGARYLKDPNITSIGIGHKNGDGALSIVFTVREKVEASALESLGSQLIPERIDTNGLSVPTDVIQRGYSPSYRIVEHEQASVLKTRLDPLVPGASVSHPDGTAGTLGAIVFDDETGAACILSNWHVLHGETGQIGDKVVQPGPFDDNNIAANTCGTLLRSHLGIAGDCALARIEDRDFERAIHGLDTAPAQMAEVELGDTVVKTGRTTATTYGVVRRTDVIVQIDFGETAGSQNIGCFEIGPNPDRPAVDGEISMGGDSGSVWIISDGESATDVFAGLHFAGESGNSADEHALACYPRSIQSKLRFKLTPPNATTAQGSATTQETRRGYDAEFLGRPAPMPELSLALKRDAVNFGRAQTIPYTHFSVCLSAERRLARFVAWNTDAARKVQLGRHDFRLDDRIAEKHQLDDTLYADNKLDRGHIARRADLAWGAVDEARRANRESFFFTNIAPQHESYNQSKRGGIWGRLEDLILEEAGAKGIRISCIAGPIFADDDPSYRNTLIPRSFWKLIAYRGADDALRAACFVLSQRDLLHDIEGIDLDPFQLFQVSVPDLATRTGMGFDAYGPADVTQNSKLLSDTSAERLASMNIKSRPREITHHREIAF</sequence>
<dbReference type="SMART" id="SM00892">
    <property type="entry name" value="Endonuclease_NS"/>
    <property type="match status" value="1"/>
</dbReference>
<keyword evidence="3" id="KW-0378">Hydrolase</keyword>
<keyword evidence="3" id="KW-0540">Nuclease</keyword>
<dbReference type="SUPFAM" id="SSF54060">
    <property type="entry name" value="His-Me finger endonucleases"/>
    <property type="match status" value="1"/>
</dbReference>
<dbReference type="Proteomes" id="UP001208690">
    <property type="component" value="Unassembled WGS sequence"/>
</dbReference>
<dbReference type="Pfam" id="PF01223">
    <property type="entry name" value="Endonuclease_NS"/>
    <property type="match status" value="1"/>
</dbReference>